<dbReference type="Proteomes" id="UP000299102">
    <property type="component" value="Unassembled WGS sequence"/>
</dbReference>
<sequence length="108" mass="12249">MRMENDGERFFLHLSPKIVILPKVVEDLILQVSTTTRWNLAEWAGRVCGLVQRCGFKNELDIALRDRFVLGLENAKEKGKLFVESVEGLTLARALDLAQSVRVVRLVV</sequence>
<evidence type="ECO:0000313" key="2">
    <source>
        <dbReference type="Proteomes" id="UP000299102"/>
    </source>
</evidence>
<dbReference type="AlphaFoldDB" id="A0A4C1Y6K5"/>
<dbReference type="EMBL" id="BGZK01001066">
    <property type="protein sequence ID" value="GBP70199.1"/>
    <property type="molecule type" value="Genomic_DNA"/>
</dbReference>
<evidence type="ECO:0000313" key="1">
    <source>
        <dbReference type="EMBL" id="GBP70199.1"/>
    </source>
</evidence>
<name>A0A4C1Y6K5_EUMVA</name>
<proteinExistence type="predicted"/>
<keyword evidence="2" id="KW-1185">Reference proteome</keyword>
<organism evidence="1 2">
    <name type="scientific">Eumeta variegata</name>
    <name type="common">Bagworm moth</name>
    <name type="synonym">Eumeta japonica</name>
    <dbReference type="NCBI Taxonomy" id="151549"/>
    <lineage>
        <taxon>Eukaryota</taxon>
        <taxon>Metazoa</taxon>
        <taxon>Ecdysozoa</taxon>
        <taxon>Arthropoda</taxon>
        <taxon>Hexapoda</taxon>
        <taxon>Insecta</taxon>
        <taxon>Pterygota</taxon>
        <taxon>Neoptera</taxon>
        <taxon>Endopterygota</taxon>
        <taxon>Lepidoptera</taxon>
        <taxon>Glossata</taxon>
        <taxon>Ditrysia</taxon>
        <taxon>Tineoidea</taxon>
        <taxon>Psychidae</taxon>
        <taxon>Oiketicinae</taxon>
        <taxon>Eumeta</taxon>
    </lineage>
</organism>
<gene>
    <name evidence="1" type="ORF">EVAR_46694_1</name>
</gene>
<accession>A0A4C1Y6K5</accession>
<comment type="caution">
    <text evidence="1">The sequence shown here is derived from an EMBL/GenBank/DDBJ whole genome shotgun (WGS) entry which is preliminary data.</text>
</comment>
<reference evidence="1 2" key="1">
    <citation type="journal article" date="2019" name="Commun. Biol.">
        <title>The bagworm genome reveals a unique fibroin gene that provides high tensile strength.</title>
        <authorList>
            <person name="Kono N."/>
            <person name="Nakamura H."/>
            <person name="Ohtoshi R."/>
            <person name="Tomita M."/>
            <person name="Numata K."/>
            <person name="Arakawa K."/>
        </authorList>
    </citation>
    <scope>NUCLEOTIDE SEQUENCE [LARGE SCALE GENOMIC DNA]</scope>
</reference>
<dbReference type="OrthoDB" id="6772952at2759"/>
<protein>
    <submittedName>
        <fullName evidence="1">Uncharacterized protein</fullName>
    </submittedName>
</protein>